<reference evidence="1 2" key="1">
    <citation type="submission" date="2017-06" db="EMBL/GenBank/DDBJ databases">
        <title>Description of Rhodopirellula bahusiensis sp. nov.</title>
        <authorList>
            <person name="Kizina J."/>
            <person name="Harder J."/>
        </authorList>
    </citation>
    <scope>NUCLEOTIDE SEQUENCE [LARGE SCALE GENOMIC DNA]</scope>
    <source>
        <strain evidence="1 2">SWK21</strain>
    </source>
</reference>
<keyword evidence="2" id="KW-1185">Reference proteome</keyword>
<accession>A0A2G1W7L3</accession>
<gene>
    <name evidence="1" type="ORF">CEE69_11235</name>
</gene>
<proteinExistence type="predicted"/>
<protein>
    <submittedName>
        <fullName evidence="1">Uncharacterized protein</fullName>
    </submittedName>
</protein>
<dbReference type="Proteomes" id="UP000225740">
    <property type="component" value="Unassembled WGS sequence"/>
</dbReference>
<evidence type="ECO:0000313" key="1">
    <source>
        <dbReference type="EMBL" id="PHQ35001.1"/>
    </source>
</evidence>
<sequence length="61" mass="7070">MFVMRVTTHWRNLPLARSNAFDFLYSNGWKSDFPPRAVNTVPMQDCNSGLDGDEIDLRRIP</sequence>
<comment type="caution">
    <text evidence="1">The sequence shown here is derived from an EMBL/GenBank/DDBJ whole genome shotgun (WGS) entry which is preliminary data.</text>
</comment>
<dbReference type="AlphaFoldDB" id="A0A2G1W7L3"/>
<organism evidence="1 2">
    <name type="scientific">Rhodopirellula bahusiensis</name>
    <dbReference type="NCBI Taxonomy" id="2014065"/>
    <lineage>
        <taxon>Bacteria</taxon>
        <taxon>Pseudomonadati</taxon>
        <taxon>Planctomycetota</taxon>
        <taxon>Planctomycetia</taxon>
        <taxon>Pirellulales</taxon>
        <taxon>Pirellulaceae</taxon>
        <taxon>Rhodopirellula</taxon>
    </lineage>
</organism>
<evidence type="ECO:0000313" key="2">
    <source>
        <dbReference type="Proteomes" id="UP000225740"/>
    </source>
</evidence>
<dbReference type="EMBL" id="NIZW01000008">
    <property type="protein sequence ID" value="PHQ35001.1"/>
    <property type="molecule type" value="Genomic_DNA"/>
</dbReference>
<name>A0A2G1W7L3_9BACT</name>